<sequence length="88" mass="10020">MKERIDIVIMANVDYIVWIRCLPLYFNQVLTGKSGCQMLVTLSTNFIGYGLAGLTRRFLVYPSRGIWLSNLITIAFNVIIVMEPPHSI</sequence>
<reference evidence="1" key="2">
    <citation type="journal article" date="2020" name="Nat. Commun.">
        <title>Large-scale genome sequencing of mycorrhizal fungi provides insights into the early evolution of symbiotic traits.</title>
        <authorList>
            <person name="Miyauchi S."/>
            <person name="Kiss E."/>
            <person name="Kuo A."/>
            <person name="Drula E."/>
            <person name="Kohler A."/>
            <person name="Sanchez-Garcia M."/>
            <person name="Morin E."/>
            <person name="Andreopoulos B."/>
            <person name="Barry K.W."/>
            <person name="Bonito G."/>
            <person name="Buee M."/>
            <person name="Carver A."/>
            <person name="Chen C."/>
            <person name="Cichocki N."/>
            <person name="Clum A."/>
            <person name="Culley D."/>
            <person name="Crous P.W."/>
            <person name="Fauchery L."/>
            <person name="Girlanda M."/>
            <person name="Hayes R.D."/>
            <person name="Keri Z."/>
            <person name="LaButti K."/>
            <person name="Lipzen A."/>
            <person name="Lombard V."/>
            <person name="Magnuson J."/>
            <person name="Maillard F."/>
            <person name="Murat C."/>
            <person name="Nolan M."/>
            <person name="Ohm R.A."/>
            <person name="Pangilinan J."/>
            <person name="Pereira M.F."/>
            <person name="Perotto S."/>
            <person name="Peter M."/>
            <person name="Pfister S."/>
            <person name="Riley R."/>
            <person name="Sitrit Y."/>
            <person name="Stielow J.B."/>
            <person name="Szollosi G."/>
            <person name="Zifcakova L."/>
            <person name="Stursova M."/>
            <person name="Spatafora J.W."/>
            <person name="Tedersoo L."/>
            <person name="Vaario L.M."/>
            <person name="Yamada A."/>
            <person name="Yan M."/>
            <person name="Wang P."/>
            <person name="Xu J."/>
            <person name="Bruns T."/>
            <person name="Baldrian P."/>
            <person name="Vilgalys R."/>
            <person name="Dunand C."/>
            <person name="Henrissat B."/>
            <person name="Grigoriev I.V."/>
            <person name="Hibbett D."/>
            <person name="Nagy L.G."/>
            <person name="Martin F.M."/>
        </authorList>
    </citation>
    <scope>NUCLEOTIDE SEQUENCE</scope>
    <source>
        <strain evidence="1">P2</strain>
    </source>
</reference>
<comment type="caution">
    <text evidence="1">The sequence shown here is derived from an EMBL/GenBank/DDBJ whole genome shotgun (WGS) entry which is preliminary data.</text>
</comment>
<dbReference type="EMBL" id="MU117988">
    <property type="protein sequence ID" value="KAF9650147.1"/>
    <property type="molecule type" value="Genomic_DNA"/>
</dbReference>
<organism evidence="1 2">
    <name type="scientific">Thelephora ganbajun</name>
    <name type="common">Ganba fungus</name>
    <dbReference type="NCBI Taxonomy" id="370292"/>
    <lineage>
        <taxon>Eukaryota</taxon>
        <taxon>Fungi</taxon>
        <taxon>Dikarya</taxon>
        <taxon>Basidiomycota</taxon>
        <taxon>Agaricomycotina</taxon>
        <taxon>Agaricomycetes</taxon>
        <taxon>Thelephorales</taxon>
        <taxon>Thelephoraceae</taxon>
        <taxon>Thelephora</taxon>
    </lineage>
</organism>
<keyword evidence="2" id="KW-1185">Reference proteome</keyword>
<evidence type="ECO:0000313" key="1">
    <source>
        <dbReference type="EMBL" id="KAF9650147.1"/>
    </source>
</evidence>
<dbReference type="Proteomes" id="UP000886501">
    <property type="component" value="Unassembled WGS sequence"/>
</dbReference>
<evidence type="ECO:0000313" key="2">
    <source>
        <dbReference type="Proteomes" id="UP000886501"/>
    </source>
</evidence>
<accession>A0ACB6ZKL0</accession>
<gene>
    <name evidence="1" type="ORF">BDM02DRAFT_3268205</name>
</gene>
<protein>
    <submittedName>
        <fullName evidence="1">Uncharacterized protein</fullName>
    </submittedName>
</protein>
<name>A0ACB6ZKL0_THEGA</name>
<proteinExistence type="predicted"/>
<reference evidence="1" key="1">
    <citation type="submission" date="2019-10" db="EMBL/GenBank/DDBJ databases">
        <authorList>
            <consortium name="DOE Joint Genome Institute"/>
            <person name="Kuo A."/>
            <person name="Miyauchi S."/>
            <person name="Kiss E."/>
            <person name="Drula E."/>
            <person name="Kohler A."/>
            <person name="Sanchez-Garcia M."/>
            <person name="Andreopoulos B."/>
            <person name="Barry K.W."/>
            <person name="Bonito G."/>
            <person name="Buee M."/>
            <person name="Carver A."/>
            <person name="Chen C."/>
            <person name="Cichocki N."/>
            <person name="Clum A."/>
            <person name="Culley D."/>
            <person name="Crous P.W."/>
            <person name="Fauchery L."/>
            <person name="Girlanda M."/>
            <person name="Hayes R."/>
            <person name="Keri Z."/>
            <person name="Labutti K."/>
            <person name="Lipzen A."/>
            <person name="Lombard V."/>
            <person name="Magnuson J."/>
            <person name="Maillard F."/>
            <person name="Morin E."/>
            <person name="Murat C."/>
            <person name="Nolan M."/>
            <person name="Ohm R."/>
            <person name="Pangilinan J."/>
            <person name="Pereira M."/>
            <person name="Perotto S."/>
            <person name="Peter M."/>
            <person name="Riley R."/>
            <person name="Sitrit Y."/>
            <person name="Stielow B."/>
            <person name="Szollosi G."/>
            <person name="Zifcakova L."/>
            <person name="Stursova M."/>
            <person name="Spatafora J.W."/>
            <person name="Tedersoo L."/>
            <person name="Vaario L.-M."/>
            <person name="Yamada A."/>
            <person name="Yan M."/>
            <person name="Wang P."/>
            <person name="Xu J."/>
            <person name="Bruns T."/>
            <person name="Baldrian P."/>
            <person name="Vilgalys R."/>
            <person name="Henrissat B."/>
            <person name="Grigoriev I.V."/>
            <person name="Hibbett D."/>
            <person name="Nagy L.G."/>
            <person name="Martin F.M."/>
        </authorList>
    </citation>
    <scope>NUCLEOTIDE SEQUENCE</scope>
    <source>
        <strain evidence="1">P2</strain>
    </source>
</reference>